<evidence type="ECO:0000313" key="2">
    <source>
        <dbReference type="EMBL" id="GAA2205296.1"/>
    </source>
</evidence>
<comment type="caution">
    <text evidence="2">The sequence shown here is derived from an EMBL/GenBank/DDBJ whole genome shotgun (WGS) entry which is preliminary data.</text>
</comment>
<protein>
    <submittedName>
        <fullName evidence="2">Uncharacterized protein</fullName>
    </submittedName>
</protein>
<dbReference type="EMBL" id="BAAAOQ010000040">
    <property type="protein sequence ID" value="GAA2205296.1"/>
    <property type="molecule type" value="Genomic_DNA"/>
</dbReference>
<feature type="compositionally biased region" description="Low complexity" evidence="1">
    <location>
        <begin position="10"/>
        <end position="26"/>
    </location>
</feature>
<organism evidence="2 3">
    <name type="scientific">Streptomyces bangladeshensis</name>
    <dbReference type="NCBI Taxonomy" id="295352"/>
    <lineage>
        <taxon>Bacteria</taxon>
        <taxon>Bacillati</taxon>
        <taxon>Actinomycetota</taxon>
        <taxon>Actinomycetes</taxon>
        <taxon>Kitasatosporales</taxon>
        <taxon>Streptomycetaceae</taxon>
        <taxon>Streptomyces</taxon>
    </lineage>
</organism>
<evidence type="ECO:0000313" key="3">
    <source>
        <dbReference type="Proteomes" id="UP001501391"/>
    </source>
</evidence>
<evidence type="ECO:0000256" key="1">
    <source>
        <dbReference type="SAM" id="MobiDB-lite"/>
    </source>
</evidence>
<name>A0ABN3C7I3_9ACTN</name>
<feature type="region of interest" description="Disordered" evidence="1">
    <location>
        <begin position="1"/>
        <end position="79"/>
    </location>
</feature>
<sequence>MDVHPRMWNSTASPAAAPAATTASPARTPRHPVPGLPSWTTVSPTRVPSPGTPQRRSRGWSIPRPFDWQPPGARPSVAA</sequence>
<keyword evidence="3" id="KW-1185">Reference proteome</keyword>
<dbReference type="Proteomes" id="UP001501391">
    <property type="component" value="Unassembled WGS sequence"/>
</dbReference>
<reference evidence="2 3" key="1">
    <citation type="journal article" date="2019" name="Int. J. Syst. Evol. Microbiol.">
        <title>The Global Catalogue of Microorganisms (GCM) 10K type strain sequencing project: providing services to taxonomists for standard genome sequencing and annotation.</title>
        <authorList>
            <consortium name="The Broad Institute Genomics Platform"/>
            <consortium name="The Broad Institute Genome Sequencing Center for Infectious Disease"/>
            <person name="Wu L."/>
            <person name="Ma J."/>
        </authorList>
    </citation>
    <scope>NUCLEOTIDE SEQUENCE [LARGE SCALE GENOMIC DNA]</scope>
    <source>
        <strain evidence="2 3">JCM 14924</strain>
    </source>
</reference>
<gene>
    <name evidence="2" type="ORF">GCM10009787_75810</name>
</gene>
<proteinExistence type="predicted"/>
<accession>A0ABN3C7I3</accession>